<feature type="domain" description="DNA2/NAM7 helicase-like C-terminal" evidence="6">
    <location>
        <begin position="541"/>
        <end position="728"/>
    </location>
</feature>
<dbReference type="GO" id="GO:0005694">
    <property type="term" value="C:chromosome"/>
    <property type="evidence" value="ECO:0007669"/>
    <property type="project" value="UniProtKB-ARBA"/>
</dbReference>
<keyword evidence="1" id="KW-0547">Nucleotide-binding</keyword>
<reference evidence="9" key="2">
    <citation type="journal article" date="2017" name="J. Anim. Genet.">
        <title>Multiple reference genome sequences of hot pepper reveal the massive evolution of plant disease resistance genes by retroduplication.</title>
        <authorList>
            <person name="Kim S."/>
            <person name="Park J."/>
            <person name="Yeom S.-I."/>
            <person name="Kim Y.-M."/>
            <person name="Seo E."/>
            <person name="Kim K.-T."/>
            <person name="Kim M.-S."/>
            <person name="Lee J.M."/>
            <person name="Cheong K."/>
            <person name="Shin H.-S."/>
            <person name="Kim S.-B."/>
            <person name="Han K."/>
            <person name="Lee J."/>
            <person name="Park M."/>
            <person name="Lee H.-A."/>
            <person name="Lee H.-Y."/>
            <person name="Lee Y."/>
            <person name="Oh S."/>
            <person name="Lee J.H."/>
            <person name="Choi E."/>
            <person name="Choi E."/>
            <person name="Lee S.E."/>
            <person name="Jeon J."/>
            <person name="Kim H."/>
            <person name="Choi G."/>
            <person name="Song H."/>
            <person name="Lee J."/>
            <person name="Lee S.-C."/>
            <person name="Kwon J.-K."/>
            <person name="Lee H.-Y."/>
            <person name="Koo N."/>
            <person name="Hong Y."/>
            <person name="Kim R.W."/>
            <person name="Kang W.-H."/>
            <person name="Huh J.H."/>
            <person name="Kang B.-C."/>
            <person name="Yang T.-J."/>
            <person name="Lee Y.-H."/>
            <person name="Bennetzen J.L."/>
            <person name="Choi D."/>
        </authorList>
    </citation>
    <scope>NUCLEOTIDE SEQUENCE [LARGE SCALE GENOMIC DNA]</scope>
    <source>
        <strain evidence="9">cv. PBC81</strain>
    </source>
</reference>
<evidence type="ECO:0008006" key="10">
    <source>
        <dbReference type="Google" id="ProtNLM"/>
    </source>
</evidence>
<keyword evidence="3" id="KW-0347">Helicase</keyword>
<evidence type="ECO:0000256" key="2">
    <source>
        <dbReference type="ARBA" id="ARBA00022801"/>
    </source>
</evidence>
<keyword evidence="2" id="KW-0378">Hydrolase</keyword>
<protein>
    <recommendedName>
        <fullName evidence="10">Helicase MAGATAMA 3</fullName>
    </recommendedName>
</protein>
<dbReference type="GO" id="GO:0004386">
    <property type="term" value="F:helicase activity"/>
    <property type="evidence" value="ECO:0007669"/>
    <property type="project" value="UniProtKB-KW"/>
</dbReference>
<keyword evidence="9" id="KW-1185">Reference proteome</keyword>
<dbReference type="AlphaFoldDB" id="A0A2G2UW45"/>
<dbReference type="Gene3D" id="3.40.50.300">
    <property type="entry name" value="P-loop containing nucleotide triphosphate hydrolases"/>
    <property type="match status" value="2"/>
</dbReference>
<reference evidence="8 9" key="1">
    <citation type="journal article" date="2017" name="Genome Biol.">
        <title>New reference genome sequences of hot pepper reveal the massive evolution of plant disease-resistance genes by retroduplication.</title>
        <authorList>
            <person name="Kim S."/>
            <person name="Park J."/>
            <person name="Yeom S.I."/>
            <person name="Kim Y.M."/>
            <person name="Seo E."/>
            <person name="Kim K.T."/>
            <person name="Kim M.S."/>
            <person name="Lee J.M."/>
            <person name="Cheong K."/>
            <person name="Shin H.S."/>
            <person name="Kim S.B."/>
            <person name="Han K."/>
            <person name="Lee J."/>
            <person name="Park M."/>
            <person name="Lee H.A."/>
            <person name="Lee H.Y."/>
            <person name="Lee Y."/>
            <person name="Oh S."/>
            <person name="Lee J.H."/>
            <person name="Choi E."/>
            <person name="Choi E."/>
            <person name="Lee S.E."/>
            <person name="Jeon J."/>
            <person name="Kim H."/>
            <person name="Choi G."/>
            <person name="Song H."/>
            <person name="Lee J."/>
            <person name="Lee S.C."/>
            <person name="Kwon J.K."/>
            <person name="Lee H.Y."/>
            <person name="Koo N."/>
            <person name="Hong Y."/>
            <person name="Kim R.W."/>
            <person name="Kang W.H."/>
            <person name="Huh J.H."/>
            <person name="Kang B.C."/>
            <person name="Yang T.J."/>
            <person name="Lee Y.H."/>
            <person name="Bennetzen J.L."/>
            <person name="Choi D."/>
        </authorList>
    </citation>
    <scope>NUCLEOTIDE SEQUENCE [LARGE SCALE GENOMIC DNA]</scope>
    <source>
        <strain evidence="9">cv. PBC81</strain>
    </source>
</reference>
<evidence type="ECO:0000259" key="5">
    <source>
        <dbReference type="Pfam" id="PF13086"/>
    </source>
</evidence>
<feature type="domain" description="DUF6469" evidence="7">
    <location>
        <begin position="44"/>
        <end position="166"/>
    </location>
</feature>
<accession>A0A2G2UW45</accession>
<evidence type="ECO:0000256" key="4">
    <source>
        <dbReference type="ARBA" id="ARBA00022840"/>
    </source>
</evidence>
<dbReference type="InterPro" id="IPR027417">
    <property type="entry name" value="P-loop_NTPase"/>
</dbReference>
<dbReference type="Proteomes" id="UP000224567">
    <property type="component" value="Unassembled WGS sequence"/>
</dbReference>
<dbReference type="InterPro" id="IPR045529">
    <property type="entry name" value="DUF6469"/>
</dbReference>
<gene>
    <name evidence="8" type="ORF">CQW23_35403</name>
</gene>
<dbReference type="InterPro" id="IPR041679">
    <property type="entry name" value="DNA2/NAM7-like_C"/>
</dbReference>
<dbReference type="InterPro" id="IPR041677">
    <property type="entry name" value="DNA2/NAM7_AAA_11"/>
</dbReference>
<dbReference type="InterPro" id="IPR045055">
    <property type="entry name" value="DNA2/NAM7-like"/>
</dbReference>
<sequence length="731" mass="82090">MSSVEKIPQSFETVDHYLSSFDFPLLEEARADIAASLNDIDKSPFAELIVFDEVKADRSLVFDVKVDYWRNRCSSDGRVPYSTSPGDIVVISNAKPEAASDLQRFGYWTFAYVTDVNENEDYDSFRVRVPPSGIVKGMRRSLHIVFLVNVMPISRVWSMLRMRKNLNLLKKVLCPAHEKRIEQKCDVCSASTNDGLVGEAARNLLSKLNDSQANAIFRCHAAMKCHHKASVELICGPPGTGKTRTLSVMLVTLLRMKSRTVTCAPTDAVTARVASQLLKLIRESSMSKFDGFCPLGDILLVINKNSVDGEDVAEISLDYRVDMLRDCFAPATGWNRCISSMIILLEELGELEEAPMIKVKINSLVDYAKCRVCSTVSSLRRCMLTMCTHVPLLFLRDENVERMVRALSLLDSLEGMLSHKKFGSKELEELFSLSSQCGVLLKDIQRSLGTLNFPSSKGQIMEFCIQMASSFFCTASNSYKLHSVNVKPFDLLVVDDASQMKECEAVIPLQLRGLRHVVLAGDAFQLPAIVKSRISREAGFGRSLFERLGSLGHAKHLLNIPYRMHPSISQFLNSIFYRKQILDAPDVKRKSYEKTYLTGPYFGPYAFINVPWREEELDNLGHRRNLVEVALVMQIVQSLFKAWNTSEKKLSVGVISPYAAQVFAIQDRIGQRYNNHPYFDVNVRTIDGFQGGEEDIVIISTVRSNRAGSIGFLSNLHWTSVALTRARYGSN</sequence>
<comment type="caution">
    <text evidence="8">The sequence shown here is derived from an EMBL/GenBank/DDBJ whole genome shotgun (WGS) entry which is preliminary data.</text>
</comment>
<proteinExistence type="predicted"/>
<dbReference type="STRING" id="33114.A0A2G2UW45"/>
<keyword evidence="4" id="KW-0067">ATP-binding</keyword>
<organism evidence="8 9">
    <name type="scientific">Capsicum baccatum</name>
    <name type="common">Peruvian pepper</name>
    <dbReference type="NCBI Taxonomy" id="33114"/>
    <lineage>
        <taxon>Eukaryota</taxon>
        <taxon>Viridiplantae</taxon>
        <taxon>Streptophyta</taxon>
        <taxon>Embryophyta</taxon>
        <taxon>Tracheophyta</taxon>
        <taxon>Spermatophyta</taxon>
        <taxon>Magnoliopsida</taxon>
        <taxon>eudicotyledons</taxon>
        <taxon>Gunneridae</taxon>
        <taxon>Pentapetalae</taxon>
        <taxon>asterids</taxon>
        <taxon>lamiids</taxon>
        <taxon>Solanales</taxon>
        <taxon>Solanaceae</taxon>
        <taxon>Solanoideae</taxon>
        <taxon>Capsiceae</taxon>
        <taxon>Capsicum</taxon>
    </lineage>
</organism>
<dbReference type="GO" id="GO:0016787">
    <property type="term" value="F:hydrolase activity"/>
    <property type="evidence" value="ECO:0007669"/>
    <property type="project" value="UniProtKB-KW"/>
</dbReference>
<dbReference type="FunFam" id="3.40.50.300:FF:000326">
    <property type="entry name" value="P-loop containing nucleoside triphosphate hydrolase"/>
    <property type="match status" value="1"/>
</dbReference>
<feature type="domain" description="DNA2/NAM7 helicase helicase" evidence="5">
    <location>
        <begin position="207"/>
        <end position="533"/>
    </location>
</feature>
<evidence type="ECO:0000256" key="3">
    <source>
        <dbReference type="ARBA" id="ARBA00022806"/>
    </source>
</evidence>
<dbReference type="Pfam" id="PF20073">
    <property type="entry name" value="DUF6469"/>
    <property type="match status" value="1"/>
</dbReference>
<dbReference type="OrthoDB" id="1284174at2759"/>
<name>A0A2G2UW45_CAPBA</name>
<dbReference type="InterPro" id="IPR047187">
    <property type="entry name" value="SF1_C_Upf1"/>
</dbReference>
<dbReference type="PANTHER" id="PTHR10887">
    <property type="entry name" value="DNA2/NAM7 HELICASE FAMILY"/>
    <property type="match status" value="1"/>
</dbReference>
<dbReference type="PANTHER" id="PTHR10887:SF496">
    <property type="entry name" value="UVRD-LIKE HELICASE ATP-BINDING DOMAIN-CONTAINING PROTEIN"/>
    <property type="match status" value="1"/>
</dbReference>
<dbReference type="SUPFAM" id="SSF52540">
    <property type="entry name" value="P-loop containing nucleoside triphosphate hydrolases"/>
    <property type="match status" value="1"/>
</dbReference>
<evidence type="ECO:0000259" key="7">
    <source>
        <dbReference type="Pfam" id="PF20073"/>
    </source>
</evidence>
<evidence type="ECO:0000256" key="1">
    <source>
        <dbReference type="ARBA" id="ARBA00022741"/>
    </source>
</evidence>
<evidence type="ECO:0000259" key="6">
    <source>
        <dbReference type="Pfam" id="PF13087"/>
    </source>
</evidence>
<evidence type="ECO:0000313" key="9">
    <source>
        <dbReference type="Proteomes" id="UP000224567"/>
    </source>
</evidence>
<dbReference type="Pfam" id="PF13087">
    <property type="entry name" value="AAA_12"/>
    <property type="match status" value="1"/>
</dbReference>
<dbReference type="GO" id="GO:0005524">
    <property type="term" value="F:ATP binding"/>
    <property type="evidence" value="ECO:0007669"/>
    <property type="project" value="UniProtKB-KW"/>
</dbReference>
<dbReference type="Pfam" id="PF13086">
    <property type="entry name" value="AAA_11"/>
    <property type="match status" value="1"/>
</dbReference>
<dbReference type="EMBL" id="MLFT02004131">
    <property type="protein sequence ID" value="PHT24943.1"/>
    <property type="molecule type" value="Genomic_DNA"/>
</dbReference>
<evidence type="ECO:0000313" key="8">
    <source>
        <dbReference type="EMBL" id="PHT24943.1"/>
    </source>
</evidence>
<dbReference type="CDD" id="cd18808">
    <property type="entry name" value="SF1_C_Upf1"/>
    <property type="match status" value="1"/>
</dbReference>